<dbReference type="Proteomes" id="UP000254134">
    <property type="component" value="Unassembled WGS sequence"/>
</dbReference>
<feature type="domain" description="Isopropylmalate dehydrogenase-like" evidence="3">
    <location>
        <begin position="8"/>
        <end position="358"/>
    </location>
</feature>
<dbReference type="PROSITE" id="PS00470">
    <property type="entry name" value="IDH_IMDH"/>
    <property type="match status" value="1"/>
</dbReference>
<dbReference type="GO" id="GO:0000287">
    <property type="term" value="F:magnesium ion binding"/>
    <property type="evidence" value="ECO:0007669"/>
    <property type="project" value="InterPro"/>
</dbReference>
<dbReference type="GO" id="GO:0006099">
    <property type="term" value="P:tricarboxylic acid cycle"/>
    <property type="evidence" value="ECO:0007669"/>
    <property type="project" value="TreeGrafter"/>
</dbReference>
<keyword evidence="5" id="KW-1185">Reference proteome</keyword>
<dbReference type="SMART" id="SM01329">
    <property type="entry name" value="Iso_dh"/>
    <property type="match status" value="1"/>
</dbReference>
<protein>
    <submittedName>
        <fullName evidence="4">Isocitrate/isopropylmalate dehydrogenase</fullName>
    </submittedName>
</protein>
<reference evidence="4 5" key="1">
    <citation type="submission" date="2018-07" db="EMBL/GenBank/DDBJ databases">
        <title>High-quality-draft genome sequence of Gaiella occulta.</title>
        <authorList>
            <person name="Severino R."/>
            <person name="Froufe H.J.C."/>
            <person name="Rainey F.A."/>
            <person name="Barroso C."/>
            <person name="Albuquerque L."/>
            <person name="Lobo-Da-Cunha A."/>
            <person name="Da Costa M.S."/>
            <person name="Egas C."/>
        </authorList>
    </citation>
    <scope>NUCLEOTIDE SEQUENCE [LARGE SCALE GENOMIC DNA]</scope>
    <source>
        <strain evidence="4 5">F2-233</strain>
    </source>
</reference>
<dbReference type="Gene3D" id="3.40.718.10">
    <property type="entry name" value="Isopropylmalate Dehydrogenase"/>
    <property type="match status" value="1"/>
</dbReference>
<reference evidence="5" key="2">
    <citation type="journal article" date="2019" name="MicrobiologyOpen">
        <title>High-quality draft genome sequence of Gaiella occulta isolated from a 150 meter deep mineral water borehole and comparison with the genome sequences of other deep-branching lineages of the phylum Actinobacteria.</title>
        <authorList>
            <person name="Severino R."/>
            <person name="Froufe H.J.C."/>
            <person name="Barroso C."/>
            <person name="Albuquerque L."/>
            <person name="Lobo-da-Cunha A."/>
            <person name="da Costa M.S."/>
            <person name="Egas C."/>
        </authorList>
    </citation>
    <scope>NUCLEOTIDE SEQUENCE [LARGE SCALE GENOMIC DNA]</scope>
    <source>
        <strain evidence="5">F2-233</strain>
    </source>
</reference>
<dbReference type="GO" id="GO:0006102">
    <property type="term" value="P:isocitrate metabolic process"/>
    <property type="evidence" value="ECO:0007669"/>
    <property type="project" value="TreeGrafter"/>
</dbReference>
<keyword evidence="2" id="KW-0560">Oxidoreductase</keyword>
<dbReference type="EMBL" id="QQZY01000003">
    <property type="protein sequence ID" value="RDI74793.1"/>
    <property type="molecule type" value="Genomic_DNA"/>
</dbReference>
<dbReference type="Pfam" id="PF00180">
    <property type="entry name" value="Iso_dh"/>
    <property type="match status" value="1"/>
</dbReference>
<evidence type="ECO:0000259" key="3">
    <source>
        <dbReference type="SMART" id="SM01329"/>
    </source>
</evidence>
<organism evidence="4 5">
    <name type="scientific">Gaiella occulta</name>
    <dbReference type="NCBI Taxonomy" id="1002870"/>
    <lineage>
        <taxon>Bacteria</taxon>
        <taxon>Bacillati</taxon>
        <taxon>Actinomycetota</taxon>
        <taxon>Thermoleophilia</taxon>
        <taxon>Gaiellales</taxon>
        <taxon>Gaiellaceae</taxon>
        <taxon>Gaiella</taxon>
    </lineage>
</organism>
<proteinExistence type="inferred from homology"/>
<sequence length="369" mass="39793">MLRLMTHSVTLIPGDGTGPELTEATRRVLEATGVRFAWDLHHAGVDVMREAGTPLPEETLASVRRTGVALKGPITTPIGTGFRSVNVALRHELGLYACIRPCKSYAGVRSRYDNVDLVVVRENTEDLYAGIEYASGTPEAARVIELLNGLQPRQIAPSSGISVKPISPEASERIIRHAFEYARRHGRRRVSCITKANIMKFTDGLFLSVFREVARDFPEIEPWETLVDALCMGLVQRPEEFDVLVLPNLYGDIISDLTAGLVGGLGVAPGANIGTHAAVFEATHGSAPKYKGQNKVNPTAMILSGKLMLEHLGEDDAARRLEAAVAAVIAEGDRVTYDMKPSRDDPSAVGTAEYADAIIEALAGEGASR</sequence>
<comment type="caution">
    <text evidence="4">The sequence shown here is derived from an EMBL/GenBank/DDBJ whole genome shotgun (WGS) entry which is preliminary data.</text>
</comment>
<accession>A0A7M2YXD3</accession>
<dbReference type="InterPro" id="IPR019818">
    <property type="entry name" value="IsoCit/isopropylmalate_DH_CS"/>
</dbReference>
<dbReference type="InterPro" id="IPR024084">
    <property type="entry name" value="IsoPropMal-DH-like_dom"/>
</dbReference>
<dbReference type="GO" id="GO:0051287">
    <property type="term" value="F:NAD binding"/>
    <property type="evidence" value="ECO:0007669"/>
    <property type="project" value="InterPro"/>
</dbReference>
<gene>
    <name evidence="4" type="ORF">Gocc_1682</name>
</gene>
<evidence type="ECO:0000313" key="5">
    <source>
        <dbReference type="Proteomes" id="UP000254134"/>
    </source>
</evidence>
<dbReference type="PANTHER" id="PTHR11835:SF34">
    <property type="entry name" value="ISOCITRATE DEHYDROGENASE [NAD] SUBUNIT ALPHA, MITOCHONDRIAL"/>
    <property type="match status" value="1"/>
</dbReference>
<dbReference type="PANTHER" id="PTHR11835">
    <property type="entry name" value="DECARBOXYLATING DEHYDROGENASES-ISOCITRATE, ISOPROPYLMALATE, TARTRATE"/>
    <property type="match status" value="1"/>
</dbReference>
<dbReference type="AlphaFoldDB" id="A0A7M2YXD3"/>
<evidence type="ECO:0000256" key="2">
    <source>
        <dbReference type="ARBA" id="ARBA00023002"/>
    </source>
</evidence>
<dbReference type="SUPFAM" id="SSF53659">
    <property type="entry name" value="Isocitrate/Isopropylmalate dehydrogenase-like"/>
    <property type="match status" value="1"/>
</dbReference>
<comment type="similarity">
    <text evidence="1">Belongs to the isocitrate and isopropylmalate dehydrogenases family.</text>
</comment>
<evidence type="ECO:0000313" key="4">
    <source>
        <dbReference type="EMBL" id="RDI74793.1"/>
    </source>
</evidence>
<evidence type="ECO:0000256" key="1">
    <source>
        <dbReference type="ARBA" id="ARBA00007769"/>
    </source>
</evidence>
<dbReference type="GO" id="GO:0004449">
    <property type="term" value="F:isocitrate dehydrogenase (NAD+) activity"/>
    <property type="evidence" value="ECO:0007669"/>
    <property type="project" value="TreeGrafter"/>
</dbReference>
<name>A0A7M2YXD3_9ACTN</name>